<dbReference type="InterPro" id="IPR003995">
    <property type="entry name" value="RTX_toxin_determinant-A"/>
</dbReference>
<evidence type="ECO:0000256" key="6">
    <source>
        <dbReference type="ARBA" id="ARBA00022837"/>
    </source>
</evidence>
<evidence type="ECO:0000256" key="2">
    <source>
        <dbReference type="ARBA" id="ARBA00004613"/>
    </source>
</evidence>
<proteinExistence type="predicted"/>
<accession>A0A1E5C0S5</accession>
<keyword evidence="6" id="KW-0106">Calcium</keyword>
<dbReference type="GO" id="GO:0090729">
    <property type="term" value="F:toxin activity"/>
    <property type="evidence" value="ECO:0007669"/>
    <property type="project" value="UniProtKB-KW"/>
</dbReference>
<dbReference type="InterPro" id="IPR018511">
    <property type="entry name" value="Hemolysin-typ_Ca-bd_CS"/>
</dbReference>
<dbReference type="InterPro" id="IPR006946">
    <property type="entry name" value="DGR2-like_dom"/>
</dbReference>
<evidence type="ECO:0000256" key="3">
    <source>
        <dbReference type="ARBA" id="ARBA00022525"/>
    </source>
</evidence>
<evidence type="ECO:0000313" key="11">
    <source>
        <dbReference type="EMBL" id="OEE59115.1"/>
    </source>
</evidence>
<name>A0A1E5C0S5_9GAMM</name>
<evidence type="ECO:0000313" key="12">
    <source>
        <dbReference type="Proteomes" id="UP000095039"/>
    </source>
</evidence>
<feature type="domain" description="DUF642" evidence="9">
    <location>
        <begin position="22"/>
        <end position="190"/>
    </location>
</feature>
<dbReference type="PRINTS" id="PR00313">
    <property type="entry name" value="CABNDNGRPT"/>
</dbReference>
<comment type="caution">
    <text evidence="11">The sequence shown here is derived from an EMBL/GenBank/DDBJ whole genome shotgun (WGS) entry which is preliminary data.</text>
</comment>
<dbReference type="InterPro" id="IPR050557">
    <property type="entry name" value="RTX_toxin/Mannuronan_C5-epim"/>
</dbReference>
<gene>
    <name evidence="11" type="ORF">A1OK_03640</name>
</gene>
<dbReference type="Pfam" id="PF00353">
    <property type="entry name" value="HemolysinCabind"/>
    <property type="match status" value="6"/>
</dbReference>
<evidence type="ECO:0000259" key="10">
    <source>
        <dbReference type="Pfam" id="PF13448"/>
    </source>
</evidence>
<sequence>MSDINGTSGADFLYGSDGKGDNLLMNGDFEAWGDDGARKWGLFQDHQVAGWYTPGTMKIELQQGSFGGTPANAADNTVMELDSTGNTWVQQDINVTKLTEDSDASLNLSFSYANRYKGDNHATSQFQVKVFDNEGNVLYTKYFANTQSNESYVDFDIDFSVPEGTTGVTLRFEAKGQSDSYGALIDNVALTTSATGDVNDTINGLEGNDTIDGGQGDDTLIGGNGDDTIYGGDGDDVIYGNDGQWGNGGRELLTNGDFEDYGNNTTNQWGLFHDHQVTGWYTPGSNKIELQQGQFGGTPENDKSNSVLELDSHTNTWVQQDVDVTGLATDGDAVLELSFDYANRYRGSDHSTSQFEVKVFDQQGNVIYTKYFDNTQANDHYESFTVDVVIPKGVDFITLRFEGEGKSDSYGALIDNVSLKQKVNVESDNDTLFGGDGNDTIYGEHGDDIIDGGAGDDTIFGGVEYTQSLNLRHEDGATLYDLEGQGTVTLELSNFTHSAAYNNSVGYYVLDENGNIVRAAVIADNVKNVTDLSIEIDVSGGESFGMFLIPNGDRKGFDVGSVELNLSGSSSTITQGGASSVVYVSNAAENGDGKDHENVDGDRSSWEDLWNLGDKDFNDTSFNIIVSQDKNYTDNDTINGGAGKDVIYGGDGQDTVHGDEGDDIINGGNGDDVLYGDAGNDVINGGNGDDILYGGDGDDKLFGASGDDSLYGGAGNDVLQAGFEDDIIMDGGTGLDLYIGSEGNDTMYFDQEDFSDASFLTANGNIYSGNRGFDKIIVEGDANVDFSGSSYGVTTSSKPIANVEAVVGDAGDQTVTVNAFAIQSQSDQFQTTTNVDPGDWDGFVAYLGEGDDTFNLEALNWAYDASATPTAALSADMIAFMGLNSTEVGELEAYVFNHNGSGASITVWTDAENIQQDGDSIF</sequence>
<keyword evidence="4" id="KW-0800">Toxin</keyword>
<dbReference type="SUPFAM" id="SSF51120">
    <property type="entry name" value="beta-Roll"/>
    <property type="match status" value="3"/>
</dbReference>
<dbReference type="GO" id="GO:0005576">
    <property type="term" value="C:extracellular region"/>
    <property type="evidence" value="ECO:0007669"/>
    <property type="project" value="UniProtKB-SubCell"/>
</dbReference>
<dbReference type="PANTHER" id="PTHR38340:SF1">
    <property type="entry name" value="S-LAYER PROTEIN"/>
    <property type="match status" value="1"/>
</dbReference>
<evidence type="ECO:0000256" key="4">
    <source>
        <dbReference type="ARBA" id="ARBA00022656"/>
    </source>
</evidence>
<evidence type="ECO:0000256" key="1">
    <source>
        <dbReference type="ARBA" id="ARBA00004370"/>
    </source>
</evidence>
<dbReference type="PANTHER" id="PTHR38340">
    <property type="entry name" value="S-LAYER PROTEIN"/>
    <property type="match status" value="1"/>
</dbReference>
<reference evidence="11 12" key="1">
    <citation type="journal article" date="2012" name="Science">
        <title>Ecological populations of bacteria act as socially cohesive units of antibiotic production and resistance.</title>
        <authorList>
            <person name="Cordero O.X."/>
            <person name="Wildschutte H."/>
            <person name="Kirkup B."/>
            <person name="Proehl S."/>
            <person name="Ngo L."/>
            <person name="Hussain F."/>
            <person name="Le Roux F."/>
            <person name="Mincer T."/>
            <person name="Polz M.F."/>
        </authorList>
    </citation>
    <scope>NUCLEOTIDE SEQUENCE [LARGE SCALE GENOMIC DNA]</scope>
    <source>
        <strain evidence="11 12">FF-454</strain>
    </source>
</reference>
<dbReference type="Gene3D" id="2.150.10.10">
    <property type="entry name" value="Serralysin-like metalloprotease, C-terminal"/>
    <property type="match status" value="4"/>
</dbReference>
<dbReference type="AlphaFoldDB" id="A0A1E5C0S5"/>
<evidence type="ECO:0000256" key="5">
    <source>
        <dbReference type="ARBA" id="ARBA00022737"/>
    </source>
</evidence>
<comment type="subcellular location">
    <subcellularLocation>
        <location evidence="1">Membrane</location>
    </subcellularLocation>
    <subcellularLocation>
        <location evidence="2">Secreted</location>
    </subcellularLocation>
</comment>
<feature type="domain" description="DUF4114" evidence="10">
    <location>
        <begin position="540"/>
        <end position="624"/>
    </location>
</feature>
<dbReference type="Proteomes" id="UP000095039">
    <property type="component" value="Unassembled WGS sequence"/>
</dbReference>
<dbReference type="GO" id="GO:0005509">
    <property type="term" value="F:calcium ion binding"/>
    <property type="evidence" value="ECO:0007669"/>
    <property type="project" value="InterPro"/>
</dbReference>
<dbReference type="PRINTS" id="PR01488">
    <property type="entry name" value="RTXTOXINA"/>
</dbReference>
<keyword evidence="8" id="KW-0472">Membrane</keyword>
<dbReference type="InterPro" id="IPR001343">
    <property type="entry name" value="Hemolysn_Ca-bd"/>
</dbReference>
<keyword evidence="12" id="KW-1185">Reference proteome</keyword>
<dbReference type="GO" id="GO:0016020">
    <property type="term" value="C:membrane"/>
    <property type="evidence" value="ECO:0007669"/>
    <property type="project" value="UniProtKB-SubCell"/>
</dbReference>
<dbReference type="EMBL" id="AJWN02000090">
    <property type="protein sequence ID" value="OEE59115.1"/>
    <property type="molecule type" value="Genomic_DNA"/>
</dbReference>
<organism evidence="11 12">
    <name type="scientific">Enterovibrio norvegicus FF-454</name>
    <dbReference type="NCBI Taxonomy" id="1185651"/>
    <lineage>
        <taxon>Bacteria</taxon>
        <taxon>Pseudomonadati</taxon>
        <taxon>Pseudomonadota</taxon>
        <taxon>Gammaproteobacteria</taxon>
        <taxon>Vibrionales</taxon>
        <taxon>Vibrionaceae</taxon>
        <taxon>Enterovibrio</taxon>
    </lineage>
</organism>
<dbReference type="RefSeq" id="WP_016961354.1">
    <property type="nucleotide sequence ID" value="NZ_AJWN02000090.1"/>
</dbReference>
<evidence type="ECO:0000256" key="7">
    <source>
        <dbReference type="ARBA" id="ARBA00023026"/>
    </source>
</evidence>
<dbReference type="InterPro" id="IPR011049">
    <property type="entry name" value="Serralysin-like_metalloprot_C"/>
</dbReference>
<dbReference type="PROSITE" id="PS00330">
    <property type="entry name" value="HEMOLYSIN_CALCIUM"/>
    <property type="match status" value="6"/>
</dbReference>
<keyword evidence="7" id="KW-0843">Virulence</keyword>
<keyword evidence="5" id="KW-0677">Repeat</keyword>
<protein>
    <submittedName>
        <fullName evidence="11">Uncharacterized protein</fullName>
    </submittedName>
</protein>
<keyword evidence="3" id="KW-0964">Secreted</keyword>
<dbReference type="Pfam" id="PF13448">
    <property type="entry name" value="DUF4114"/>
    <property type="match status" value="1"/>
</dbReference>
<dbReference type="InterPro" id="IPR025193">
    <property type="entry name" value="DUF4114"/>
</dbReference>
<evidence type="ECO:0000259" key="9">
    <source>
        <dbReference type="Pfam" id="PF04862"/>
    </source>
</evidence>
<evidence type="ECO:0000256" key="8">
    <source>
        <dbReference type="ARBA" id="ARBA00023136"/>
    </source>
</evidence>
<dbReference type="Pfam" id="PF04862">
    <property type="entry name" value="DUF642"/>
    <property type="match status" value="1"/>
</dbReference>